<dbReference type="EMBL" id="CACRXK020008587">
    <property type="protein sequence ID" value="CAB4015117.1"/>
    <property type="molecule type" value="Genomic_DNA"/>
</dbReference>
<comment type="caution">
    <text evidence="1">The sequence shown here is derived from an EMBL/GenBank/DDBJ whole genome shotgun (WGS) entry which is preliminary data.</text>
</comment>
<organism evidence="1 2">
    <name type="scientific">Paramuricea clavata</name>
    <name type="common">Red gorgonian</name>
    <name type="synonym">Violescent sea-whip</name>
    <dbReference type="NCBI Taxonomy" id="317549"/>
    <lineage>
        <taxon>Eukaryota</taxon>
        <taxon>Metazoa</taxon>
        <taxon>Cnidaria</taxon>
        <taxon>Anthozoa</taxon>
        <taxon>Octocorallia</taxon>
        <taxon>Malacalcyonacea</taxon>
        <taxon>Plexauridae</taxon>
        <taxon>Paramuricea</taxon>
    </lineage>
</organism>
<dbReference type="OrthoDB" id="5979384at2759"/>
<evidence type="ECO:0000313" key="1">
    <source>
        <dbReference type="EMBL" id="CAB4015117.1"/>
    </source>
</evidence>
<name>A0A7D9EQS7_PARCT</name>
<gene>
    <name evidence="1" type="ORF">PACLA_8A030384</name>
</gene>
<protein>
    <submittedName>
        <fullName evidence="1">Uncharacterized protein</fullName>
    </submittedName>
</protein>
<accession>A0A7D9EQS7</accession>
<sequence length="188" mass="21183">MLAKTIIPPITFLGKELPVVDSVKDLGMIIDKHLSFNDHTDALTSDLMGKSYLKPLKPTPIRLEIASGDFLNAIQTSLKGKSMAAAVINMDLDVWCYLTFNRGAASEHKEYTLYQKEDFETLPSDWYYCLNEHGEGKGIDFPIKAKPMVSWSPSRYCKMNGKLQKAPRMPIEKVSLHFVRKACGIQNL</sequence>
<proteinExistence type="predicted"/>
<keyword evidence="2" id="KW-1185">Reference proteome</keyword>
<evidence type="ECO:0000313" key="2">
    <source>
        <dbReference type="Proteomes" id="UP001152795"/>
    </source>
</evidence>
<dbReference type="Proteomes" id="UP001152795">
    <property type="component" value="Unassembled WGS sequence"/>
</dbReference>
<reference evidence="1" key="1">
    <citation type="submission" date="2020-04" db="EMBL/GenBank/DDBJ databases">
        <authorList>
            <person name="Alioto T."/>
            <person name="Alioto T."/>
            <person name="Gomez Garrido J."/>
        </authorList>
    </citation>
    <scope>NUCLEOTIDE SEQUENCE</scope>
    <source>
        <strain evidence="1">A484AB</strain>
    </source>
</reference>
<dbReference type="AlphaFoldDB" id="A0A7D9EQS7"/>